<dbReference type="InterPro" id="IPR018042">
    <property type="entry name" value="Aspartate_kinase_CS"/>
</dbReference>
<gene>
    <name evidence="9" type="ORF">CSSPJE1EN1_LOCUS25043</name>
</gene>
<dbReference type="Pfam" id="PF00696">
    <property type="entry name" value="AA_kinase"/>
    <property type="match status" value="1"/>
</dbReference>
<keyword evidence="4" id="KW-0547">Nucleotide-binding</keyword>
<keyword evidence="2" id="KW-0808">Transferase</keyword>
<proteinExistence type="inferred from homology"/>
<dbReference type="SUPFAM" id="SSF53633">
    <property type="entry name" value="Carbamate kinase-like"/>
    <property type="match status" value="1"/>
</dbReference>
<evidence type="ECO:0000256" key="5">
    <source>
        <dbReference type="ARBA" id="ARBA00022777"/>
    </source>
</evidence>
<feature type="domain" description="Aspartate/glutamate/uridylate kinase" evidence="8">
    <location>
        <begin position="13"/>
        <end position="223"/>
    </location>
</feature>
<reference evidence="9" key="1">
    <citation type="submission" date="2024-02" db="EMBL/GenBank/DDBJ databases">
        <authorList>
            <consortium name="ELIXIR-Norway"/>
            <consortium name="Elixir Norway"/>
        </authorList>
    </citation>
    <scope>NUCLEOTIDE SEQUENCE</scope>
</reference>
<dbReference type="PROSITE" id="PS00324">
    <property type="entry name" value="ASPARTOKINASE"/>
    <property type="match status" value="1"/>
</dbReference>
<evidence type="ECO:0000256" key="4">
    <source>
        <dbReference type="ARBA" id="ARBA00022741"/>
    </source>
</evidence>
<name>A0ABP0V5H4_9BRYO</name>
<evidence type="ECO:0000256" key="6">
    <source>
        <dbReference type="ARBA" id="ARBA00022840"/>
    </source>
</evidence>
<dbReference type="PANTHER" id="PTHR21499:SF3">
    <property type="entry name" value="ASPARTOKINASE"/>
    <property type="match status" value="1"/>
</dbReference>
<dbReference type="Gene3D" id="3.40.1160.10">
    <property type="entry name" value="Acetylglutamate kinase-like"/>
    <property type="match status" value="1"/>
</dbReference>
<evidence type="ECO:0000256" key="3">
    <source>
        <dbReference type="ARBA" id="ARBA00022697"/>
    </source>
</evidence>
<comment type="catalytic activity">
    <reaction evidence="7">
        <text>L-aspartate + ATP = 4-phospho-L-aspartate + ADP</text>
        <dbReference type="Rhea" id="RHEA:23776"/>
        <dbReference type="ChEBI" id="CHEBI:29991"/>
        <dbReference type="ChEBI" id="CHEBI:30616"/>
        <dbReference type="ChEBI" id="CHEBI:57535"/>
        <dbReference type="ChEBI" id="CHEBI:456216"/>
        <dbReference type="EC" id="2.7.2.4"/>
    </reaction>
</comment>
<sequence length="228" mass="24804">MHERRAPPERIVMLVVQKFGGTSVGTIERIQHVARWALDCQAKGDDIVLVVSAMSGETNRLVALATQINPIPDSREYDMLIASGEQIAVGLVSLAINTEAVKRGLIRPGEHRSRPLLGHQIGILTDSVFSKARIQAIDTQLLRREIGKNVIPVIAGFQGVDTENNITTLGRGGSDTSAVAIAAALRADDCEIYTDVDGVYTTDPRLCKEARKISRISYEEMMNSQVLG</sequence>
<dbReference type="InterPro" id="IPR001048">
    <property type="entry name" value="Asp/Glu/Uridylate_kinase"/>
</dbReference>
<dbReference type="PANTHER" id="PTHR21499">
    <property type="entry name" value="ASPARTATE KINASE"/>
    <property type="match status" value="1"/>
</dbReference>
<dbReference type="EMBL" id="CAXAQS010000022">
    <property type="protein sequence ID" value="CAK9249665.1"/>
    <property type="molecule type" value="Genomic_DNA"/>
</dbReference>
<keyword evidence="10" id="KW-1185">Reference proteome</keyword>
<dbReference type="InterPro" id="IPR036393">
    <property type="entry name" value="AceGlu_kinase-like_sf"/>
</dbReference>
<accession>A0ABP0V5H4</accession>
<keyword evidence="3" id="KW-0028">Amino-acid biosynthesis</keyword>
<comment type="similarity">
    <text evidence="1">Belongs to the aspartokinase family.</text>
</comment>
<dbReference type="Proteomes" id="UP001497444">
    <property type="component" value="Unassembled WGS sequence"/>
</dbReference>
<comment type="caution">
    <text evidence="9">The sequence shown here is derived from an EMBL/GenBank/DDBJ whole genome shotgun (WGS) entry which is preliminary data.</text>
</comment>
<evidence type="ECO:0000256" key="7">
    <source>
        <dbReference type="ARBA" id="ARBA00047872"/>
    </source>
</evidence>
<evidence type="ECO:0000256" key="2">
    <source>
        <dbReference type="ARBA" id="ARBA00022679"/>
    </source>
</evidence>
<keyword evidence="5" id="KW-0418">Kinase</keyword>
<keyword evidence="3" id="KW-0791">Threonine biosynthesis</keyword>
<keyword evidence="6" id="KW-0067">ATP-binding</keyword>
<protein>
    <recommendedName>
        <fullName evidence="8">Aspartate/glutamate/uridylate kinase domain-containing protein</fullName>
    </recommendedName>
</protein>
<organism evidence="9 10">
    <name type="scientific">Sphagnum jensenii</name>
    <dbReference type="NCBI Taxonomy" id="128206"/>
    <lineage>
        <taxon>Eukaryota</taxon>
        <taxon>Viridiplantae</taxon>
        <taxon>Streptophyta</taxon>
        <taxon>Embryophyta</taxon>
        <taxon>Bryophyta</taxon>
        <taxon>Sphagnophytina</taxon>
        <taxon>Sphagnopsida</taxon>
        <taxon>Sphagnales</taxon>
        <taxon>Sphagnaceae</taxon>
        <taxon>Sphagnum</taxon>
    </lineage>
</organism>
<evidence type="ECO:0000256" key="1">
    <source>
        <dbReference type="ARBA" id="ARBA00010122"/>
    </source>
</evidence>
<evidence type="ECO:0000313" key="10">
    <source>
        <dbReference type="Proteomes" id="UP001497444"/>
    </source>
</evidence>
<evidence type="ECO:0000259" key="8">
    <source>
        <dbReference type="Pfam" id="PF00696"/>
    </source>
</evidence>
<evidence type="ECO:0000313" key="9">
    <source>
        <dbReference type="EMBL" id="CAK9249665.1"/>
    </source>
</evidence>